<dbReference type="Proteomes" id="UP001153069">
    <property type="component" value="Unassembled WGS sequence"/>
</dbReference>
<evidence type="ECO:0000313" key="3">
    <source>
        <dbReference type="Proteomes" id="UP001153069"/>
    </source>
</evidence>
<sequence length="227" mass="25001">MRGELEEGGAFKRRSLINIFEAAELRKELARKRKAYEDPFRDEPRVISIPSRATHSTIQLDRDFRKTNRQGRDGHEAPTEVAMEEIMMEEHVYYASSRSKSRKGKGGKGKSKSASKSRKSKGKGKGRSPVASTSRSKGMMAMSVIVYTPSPTYVPTPQVTIPETDAPTVTPVITDKPTCAPTNGFFPPDVSGFFGQPSGDGSDLQSELDNALNEIQVPSEFVEQCVE</sequence>
<gene>
    <name evidence="2" type="ORF">SEMRO_26_G017930.1</name>
</gene>
<reference evidence="2" key="1">
    <citation type="submission" date="2020-06" db="EMBL/GenBank/DDBJ databases">
        <authorList>
            <consortium name="Plant Systems Biology data submission"/>
        </authorList>
    </citation>
    <scope>NUCLEOTIDE SEQUENCE</scope>
    <source>
        <strain evidence="2">D6</strain>
    </source>
</reference>
<feature type="compositionally biased region" description="Basic residues" evidence="1">
    <location>
        <begin position="99"/>
        <end position="126"/>
    </location>
</feature>
<dbReference type="AlphaFoldDB" id="A0A9N8DBR2"/>
<feature type="region of interest" description="Disordered" evidence="1">
    <location>
        <begin position="47"/>
        <end position="137"/>
    </location>
</feature>
<evidence type="ECO:0000256" key="1">
    <source>
        <dbReference type="SAM" id="MobiDB-lite"/>
    </source>
</evidence>
<accession>A0A9N8DBR2</accession>
<feature type="compositionally biased region" description="Basic and acidic residues" evidence="1">
    <location>
        <begin position="60"/>
        <end position="78"/>
    </location>
</feature>
<name>A0A9N8DBR2_9STRA</name>
<proteinExistence type="predicted"/>
<protein>
    <submittedName>
        <fullName evidence="2">Uncharacterized protein</fullName>
    </submittedName>
</protein>
<keyword evidence="3" id="KW-1185">Reference proteome</keyword>
<organism evidence="2 3">
    <name type="scientific">Seminavis robusta</name>
    <dbReference type="NCBI Taxonomy" id="568900"/>
    <lineage>
        <taxon>Eukaryota</taxon>
        <taxon>Sar</taxon>
        <taxon>Stramenopiles</taxon>
        <taxon>Ochrophyta</taxon>
        <taxon>Bacillariophyta</taxon>
        <taxon>Bacillariophyceae</taxon>
        <taxon>Bacillariophycidae</taxon>
        <taxon>Naviculales</taxon>
        <taxon>Naviculaceae</taxon>
        <taxon>Seminavis</taxon>
    </lineage>
</organism>
<comment type="caution">
    <text evidence="2">The sequence shown here is derived from an EMBL/GenBank/DDBJ whole genome shotgun (WGS) entry which is preliminary data.</text>
</comment>
<dbReference type="EMBL" id="CAICTM010000026">
    <property type="protein sequence ID" value="CAB9497849.1"/>
    <property type="molecule type" value="Genomic_DNA"/>
</dbReference>
<evidence type="ECO:0000313" key="2">
    <source>
        <dbReference type="EMBL" id="CAB9497849.1"/>
    </source>
</evidence>